<comment type="similarity">
    <text evidence="3">Belongs to the ustYa family.</text>
</comment>
<name>A0A6G1H025_9PEZI</name>
<organism evidence="4 5">
    <name type="scientific">Aulographum hederae CBS 113979</name>
    <dbReference type="NCBI Taxonomy" id="1176131"/>
    <lineage>
        <taxon>Eukaryota</taxon>
        <taxon>Fungi</taxon>
        <taxon>Dikarya</taxon>
        <taxon>Ascomycota</taxon>
        <taxon>Pezizomycotina</taxon>
        <taxon>Dothideomycetes</taxon>
        <taxon>Pleosporomycetidae</taxon>
        <taxon>Aulographales</taxon>
        <taxon>Aulographaceae</taxon>
    </lineage>
</organism>
<evidence type="ECO:0000256" key="2">
    <source>
        <dbReference type="ARBA" id="ARBA00023002"/>
    </source>
</evidence>
<dbReference type="GO" id="GO:0016491">
    <property type="term" value="F:oxidoreductase activity"/>
    <property type="evidence" value="ECO:0007669"/>
    <property type="project" value="UniProtKB-KW"/>
</dbReference>
<dbReference type="GO" id="GO:0043386">
    <property type="term" value="P:mycotoxin biosynthetic process"/>
    <property type="evidence" value="ECO:0007669"/>
    <property type="project" value="InterPro"/>
</dbReference>
<evidence type="ECO:0000313" key="5">
    <source>
        <dbReference type="Proteomes" id="UP000800041"/>
    </source>
</evidence>
<accession>A0A6G1H025</accession>
<reference evidence="4" key="1">
    <citation type="journal article" date="2020" name="Stud. Mycol.">
        <title>101 Dothideomycetes genomes: a test case for predicting lifestyles and emergence of pathogens.</title>
        <authorList>
            <person name="Haridas S."/>
            <person name="Albert R."/>
            <person name="Binder M."/>
            <person name="Bloem J."/>
            <person name="Labutti K."/>
            <person name="Salamov A."/>
            <person name="Andreopoulos B."/>
            <person name="Baker S."/>
            <person name="Barry K."/>
            <person name="Bills G."/>
            <person name="Bluhm B."/>
            <person name="Cannon C."/>
            <person name="Castanera R."/>
            <person name="Culley D."/>
            <person name="Daum C."/>
            <person name="Ezra D."/>
            <person name="Gonzalez J."/>
            <person name="Henrissat B."/>
            <person name="Kuo A."/>
            <person name="Liang C."/>
            <person name="Lipzen A."/>
            <person name="Lutzoni F."/>
            <person name="Magnuson J."/>
            <person name="Mondo S."/>
            <person name="Nolan M."/>
            <person name="Ohm R."/>
            <person name="Pangilinan J."/>
            <person name="Park H.-J."/>
            <person name="Ramirez L."/>
            <person name="Alfaro M."/>
            <person name="Sun H."/>
            <person name="Tritt A."/>
            <person name="Yoshinaga Y."/>
            <person name="Zwiers L.-H."/>
            <person name="Turgeon B."/>
            <person name="Goodwin S."/>
            <person name="Spatafora J."/>
            <person name="Crous P."/>
            <person name="Grigoriev I."/>
        </authorList>
    </citation>
    <scope>NUCLEOTIDE SEQUENCE</scope>
    <source>
        <strain evidence="4">CBS 113979</strain>
    </source>
</reference>
<keyword evidence="5" id="KW-1185">Reference proteome</keyword>
<comment type="pathway">
    <text evidence="1">Mycotoxin biosynthesis.</text>
</comment>
<feature type="non-terminal residue" evidence="4">
    <location>
        <position position="98"/>
    </location>
</feature>
<dbReference type="Pfam" id="PF11807">
    <property type="entry name" value="UstYa"/>
    <property type="match status" value="1"/>
</dbReference>
<dbReference type="OrthoDB" id="3687641at2759"/>
<dbReference type="PANTHER" id="PTHR33365">
    <property type="entry name" value="YALI0B05434P"/>
    <property type="match status" value="1"/>
</dbReference>
<keyword evidence="2" id="KW-0560">Oxidoreductase</keyword>
<evidence type="ECO:0000313" key="4">
    <source>
        <dbReference type="EMBL" id="KAF1986573.1"/>
    </source>
</evidence>
<protein>
    <submittedName>
        <fullName evidence="4">Uncharacterized protein</fullName>
    </submittedName>
</protein>
<feature type="non-terminal residue" evidence="4">
    <location>
        <position position="1"/>
    </location>
</feature>
<sequence length="98" mass="11192">PGNYSHHARFHQLHCLAGFRSAIQQLQAGHAIGYDEATDVSEHRGHIFHRFDYLRQAILCHADSNIETSHISGGEWSLSGYDSPRVCRNWTKLYEVTD</sequence>
<dbReference type="EMBL" id="ML977156">
    <property type="protein sequence ID" value="KAF1986573.1"/>
    <property type="molecule type" value="Genomic_DNA"/>
</dbReference>
<evidence type="ECO:0000256" key="1">
    <source>
        <dbReference type="ARBA" id="ARBA00004685"/>
    </source>
</evidence>
<proteinExistence type="inferred from homology"/>
<dbReference type="InterPro" id="IPR021765">
    <property type="entry name" value="UstYa-like"/>
</dbReference>
<dbReference type="PANTHER" id="PTHR33365:SF11">
    <property type="entry name" value="TAT PATHWAY SIGNAL SEQUENCE"/>
    <property type="match status" value="1"/>
</dbReference>
<evidence type="ECO:0000256" key="3">
    <source>
        <dbReference type="ARBA" id="ARBA00035112"/>
    </source>
</evidence>
<gene>
    <name evidence="4" type="ORF">K402DRAFT_315812</name>
</gene>
<dbReference type="Proteomes" id="UP000800041">
    <property type="component" value="Unassembled WGS sequence"/>
</dbReference>
<dbReference type="AlphaFoldDB" id="A0A6G1H025"/>